<dbReference type="InterPro" id="IPR016024">
    <property type="entry name" value="ARM-type_fold"/>
</dbReference>
<name>A0A433U532_ELYCH</name>
<feature type="non-terminal residue" evidence="3">
    <location>
        <position position="167"/>
    </location>
</feature>
<evidence type="ECO:0000256" key="2">
    <source>
        <dbReference type="SAM" id="Phobius"/>
    </source>
</evidence>
<keyword evidence="2" id="KW-1133">Transmembrane helix</keyword>
<proteinExistence type="predicted"/>
<evidence type="ECO:0000313" key="3">
    <source>
        <dbReference type="EMBL" id="RUS88921.1"/>
    </source>
</evidence>
<feature type="transmembrane region" description="Helical" evidence="2">
    <location>
        <begin position="72"/>
        <end position="92"/>
    </location>
</feature>
<comment type="caution">
    <text evidence="3">The sequence shown here is derived from an EMBL/GenBank/DDBJ whole genome shotgun (WGS) entry which is preliminary data.</text>
</comment>
<sequence length="167" mass="19087">MDMRFWNRGSLMATSDPVPVESPEKPADKSYTMSVTKQLENAFGTVVSAITTPIKNLKSLLKKTESLTIDSYADLILLVLAAFALFAIVRIYRKTLRSVLLKSYRKVHGFKELYNKDDYSVHGSDDAFDDDEDDDDDDDEDEEDEESEDSDYSRGDRSTKKYCRARK</sequence>
<keyword evidence="4" id="KW-1185">Reference proteome</keyword>
<gene>
    <name evidence="3" type="ORF">EGW08_003360</name>
</gene>
<organism evidence="3 4">
    <name type="scientific">Elysia chlorotica</name>
    <name type="common">Eastern emerald elysia</name>
    <name type="synonym">Sea slug</name>
    <dbReference type="NCBI Taxonomy" id="188477"/>
    <lineage>
        <taxon>Eukaryota</taxon>
        <taxon>Metazoa</taxon>
        <taxon>Spiralia</taxon>
        <taxon>Lophotrochozoa</taxon>
        <taxon>Mollusca</taxon>
        <taxon>Gastropoda</taxon>
        <taxon>Heterobranchia</taxon>
        <taxon>Euthyneura</taxon>
        <taxon>Panpulmonata</taxon>
        <taxon>Sacoglossa</taxon>
        <taxon>Placobranchoidea</taxon>
        <taxon>Plakobranchidae</taxon>
        <taxon>Elysia</taxon>
    </lineage>
</organism>
<feature type="region of interest" description="Disordered" evidence="1">
    <location>
        <begin position="120"/>
        <end position="167"/>
    </location>
</feature>
<keyword evidence="2" id="KW-0472">Membrane</keyword>
<evidence type="ECO:0000313" key="4">
    <source>
        <dbReference type="Proteomes" id="UP000271974"/>
    </source>
</evidence>
<protein>
    <submittedName>
        <fullName evidence="3">Uncharacterized protein</fullName>
    </submittedName>
</protein>
<keyword evidence="2" id="KW-0812">Transmembrane</keyword>
<dbReference type="Proteomes" id="UP000271974">
    <property type="component" value="Unassembled WGS sequence"/>
</dbReference>
<accession>A0A433U532</accession>
<dbReference type="EMBL" id="RQTK01000071">
    <property type="protein sequence ID" value="RUS88921.1"/>
    <property type="molecule type" value="Genomic_DNA"/>
</dbReference>
<reference evidence="3 4" key="1">
    <citation type="submission" date="2019-01" db="EMBL/GenBank/DDBJ databases">
        <title>A draft genome assembly of the solar-powered sea slug Elysia chlorotica.</title>
        <authorList>
            <person name="Cai H."/>
            <person name="Li Q."/>
            <person name="Fang X."/>
            <person name="Li J."/>
            <person name="Curtis N.E."/>
            <person name="Altenburger A."/>
            <person name="Shibata T."/>
            <person name="Feng M."/>
            <person name="Maeda T."/>
            <person name="Schwartz J.A."/>
            <person name="Shigenobu S."/>
            <person name="Lundholm N."/>
            <person name="Nishiyama T."/>
            <person name="Yang H."/>
            <person name="Hasebe M."/>
            <person name="Li S."/>
            <person name="Pierce S.K."/>
            <person name="Wang J."/>
        </authorList>
    </citation>
    <scope>NUCLEOTIDE SEQUENCE [LARGE SCALE GENOMIC DNA]</scope>
    <source>
        <strain evidence="3">EC2010</strain>
        <tissue evidence="3">Whole organism of an adult</tissue>
    </source>
</reference>
<dbReference type="SUPFAM" id="SSF48371">
    <property type="entry name" value="ARM repeat"/>
    <property type="match status" value="1"/>
</dbReference>
<feature type="compositionally biased region" description="Acidic residues" evidence="1">
    <location>
        <begin position="126"/>
        <end position="150"/>
    </location>
</feature>
<evidence type="ECO:0000256" key="1">
    <source>
        <dbReference type="SAM" id="MobiDB-lite"/>
    </source>
</evidence>
<dbReference type="AlphaFoldDB" id="A0A433U532"/>